<sequence length="62" mass="7133">MKSKKLSEIADIIMGQSPSSSSYNLQGQGLPFFQGKADFGDLYPRQEYFVQNRRKLLKLETF</sequence>
<evidence type="ECO:0000313" key="4">
    <source>
        <dbReference type="Proteomes" id="UP000287188"/>
    </source>
</evidence>
<dbReference type="Gene3D" id="3.90.220.20">
    <property type="entry name" value="DNA methylase specificity domains"/>
    <property type="match status" value="1"/>
</dbReference>
<gene>
    <name evidence="3" type="ORF">KDK_05560</name>
</gene>
<evidence type="ECO:0000256" key="1">
    <source>
        <dbReference type="ARBA" id="ARBA00022747"/>
    </source>
</evidence>
<reference evidence="4" key="1">
    <citation type="submission" date="2018-12" db="EMBL/GenBank/DDBJ databases">
        <title>Tengunoibacter tsumagoiensis gen. nov., sp. nov., Dictyobacter kobayashii sp. nov., D. alpinus sp. nov., and D. joshuensis sp. nov. and description of Dictyobacteraceae fam. nov. within the order Ktedonobacterales isolated from Tengu-no-mugimeshi.</title>
        <authorList>
            <person name="Wang C.M."/>
            <person name="Zheng Y."/>
            <person name="Sakai Y."/>
            <person name="Toyoda A."/>
            <person name="Minakuchi Y."/>
            <person name="Abe K."/>
            <person name="Yokota A."/>
            <person name="Yabe S."/>
        </authorList>
    </citation>
    <scope>NUCLEOTIDE SEQUENCE [LARGE SCALE GENOMIC DNA]</scope>
    <source>
        <strain evidence="4">Uno11</strain>
    </source>
</reference>
<organism evidence="3 4">
    <name type="scientific">Dictyobacter kobayashii</name>
    <dbReference type="NCBI Taxonomy" id="2014872"/>
    <lineage>
        <taxon>Bacteria</taxon>
        <taxon>Bacillati</taxon>
        <taxon>Chloroflexota</taxon>
        <taxon>Ktedonobacteria</taxon>
        <taxon>Ktedonobacterales</taxon>
        <taxon>Dictyobacteraceae</taxon>
        <taxon>Dictyobacter</taxon>
    </lineage>
</organism>
<evidence type="ECO:0000256" key="2">
    <source>
        <dbReference type="ARBA" id="ARBA00023125"/>
    </source>
</evidence>
<proteinExistence type="predicted"/>
<protein>
    <submittedName>
        <fullName evidence="3">Uncharacterized protein</fullName>
    </submittedName>
</protein>
<evidence type="ECO:0000313" key="3">
    <source>
        <dbReference type="EMBL" id="GCE16756.1"/>
    </source>
</evidence>
<keyword evidence="1" id="KW-0680">Restriction system</keyword>
<dbReference type="Proteomes" id="UP000287188">
    <property type="component" value="Unassembled WGS sequence"/>
</dbReference>
<dbReference type="RefSeq" id="WP_126548588.1">
    <property type="nucleotide sequence ID" value="NZ_BIFS01000001.1"/>
</dbReference>
<comment type="caution">
    <text evidence="3">The sequence shown here is derived from an EMBL/GenBank/DDBJ whole genome shotgun (WGS) entry which is preliminary data.</text>
</comment>
<dbReference type="EMBL" id="BIFS01000001">
    <property type="protein sequence ID" value="GCE16756.1"/>
    <property type="molecule type" value="Genomic_DNA"/>
</dbReference>
<dbReference type="OrthoDB" id="161510at2"/>
<keyword evidence="4" id="KW-1185">Reference proteome</keyword>
<dbReference type="AlphaFoldDB" id="A0A402ACE4"/>
<name>A0A402ACE4_9CHLR</name>
<dbReference type="InterPro" id="IPR044946">
    <property type="entry name" value="Restrct_endonuc_typeI_TRD_sf"/>
</dbReference>
<accession>A0A402ACE4</accession>
<keyword evidence="2" id="KW-0238">DNA-binding</keyword>
<dbReference type="GO" id="GO:0003677">
    <property type="term" value="F:DNA binding"/>
    <property type="evidence" value="ECO:0007669"/>
    <property type="project" value="UniProtKB-KW"/>
</dbReference>
<dbReference type="GO" id="GO:0009307">
    <property type="term" value="P:DNA restriction-modification system"/>
    <property type="evidence" value="ECO:0007669"/>
    <property type="project" value="UniProtKB-KW"/>
</dbReference>